<evidence type="ECO:0000256" key="1">
    <source>
        <dbReference type="ARBA" id="ARBA00022737"/>
    </source>
</evidence>
<protein>
    <submittedName>
        <fullName evidence="3">RHS repeat-associated core domain-containing protein</fullName>
    </submittedName>
</protein>
<proteinExistence type="predicted"/>
<sequence>MIGLLAVFWQPAHAQKVSYIHTDALGSVVAITDQDRNVIERREYEPYGAQLTPVVQDGPGYTGHVQDAATGLVYMQQRYYDPGIGRFLSVDPVTAYEKPMTNFNRYAYAFNSPYNFTDPDGRDGVTFVGGVITESWNALNGRGFDGDTVIGALKDGYDGEGDGFAQAAFNDATTFVPAGAIAGGVIKLTRIARAAIHTERLANFSRLRTAATSAQQAYKGSTLIGHALSKHAGRNPGVWGRMSGSMRTWNTQAMRHFREIVRGPGRFQEVTNKDGTKFLEKTLRDGRGVRLNMDGTFKGFIDK</sequence>
<dbReference type="PANTHER" id="PTHR32305">
    <property type="match status" value="1"/>
</dbReference>
<dbReference type="InterPro" id="IPR022385">
    <property type="entry name" value="Rhs_assc_core"/>
</dbReference>
<gene>
    <name evidence="3" type="ORF">QFW77_16905</name>
</gene>
<evidence type="ECO:0000313" key="3">
    <source>
        <dbReference type="EMBL" id="MDH5824653.1"/>
    </source>
</evidence>
<dbReference type="PANTHER" id="PTHR32305:SF15">
    <property type="entry name" value="PROTEIN RHSA-RELATED"/>
    <property type="match status" value="1"/>
</dbReference>
<dbReference type="NCBIfam" id="TIGR03696">
    <property type="entry name" value="Rhs_assc_core"/>
    <property type="match status" value="1"/>
</dbReference>
<evidence type="ECO:0000313" key="4">
    <source>
        <dbReference type="Proteomes" id="UP001156940"/>
    </source>
</evidence>
<dbReference type="InterPro" id="IPR050708">
    <property type="entry name" value="T6SS_VgrG/RHS"/>
</dbReference>
<dbReference type="RefSeq" id="WP_280575981.1">
    <property type="nucleotide sequence ID" value="NZ_JARXRM010000045.1"/>
</dbReference>
<dbReference type="Gene3D" id="2.180.10.10">
    <property type="entry name" value="RHS repeat-associated core"/>
    <property type="match status" value="1"/>
</dbReference>
<name>A0ABT6JEN4_9GAMM</name>
<evidence type="ECO:0000259" key="2">
    <source>
        <dbReference type="Pfam" id="PF25023"/>
    </source>
</evidence>
<keyword evidence="4" id="KW-1185">Reference proteome</keyword>
<reference evidence="3 4" key="1">
    <citation type="submission" date="2023-04" db="EMBL/GenBank/DDBJ databases">
        <title>Luteimonas endophyticus RD2P54.</title>
        <authorList>
            <person name="Sun J.-Q."/>
        </authorList>
    </citation>
    <scope>NUCLEOTIDE SEQUENCE [LARGE SCALE GENOMIC DNA]</scope>
    <source>
        <strain evidence="3 4">RD2P54</strain>
    </source>
</reference>
<keyword evidence="1" id="KW-0677">Repeat</keyword>
<feature type="domain" description="Teneurin-like YD-shell" evidence="2">
    <location>
        <begin position="14"/>
        <end position="113"/>
    </location>
</feature>
<comment type="caution">
    <text evidence="3">The sequence shown here is derived from an EMBL/GenBank/DDBJ whole genome shotgun (WGS) entry which is preliminary data.</text>
</comment>
<dbReference type="InterPro" id="IPR056823">
    <property type="entry name" value="TEN-like_YD-shell"/>
</dbReference>
<accession>A0ABT6JEN4</accession>
<dbReference type="EMBL" id="JARXRM010000045">
    <property type="protein sequence ID" value="MDH5824653.1"/>
    <property type="molecule type" value="Genomic_DNA"/>
</dbReference>
<dbReference type="Pfam" id="PF25023">
    <property type="entry name" value="TEN_YD-shell"/>
    <property type="match status" value="1"/>
</dbReference>
<organism evidence="3 4">
    <name type="scientific">Luteimonas endophytica</name>
    <dbReference type="NCBI Taxonomy" id="3042023"/>
    <lineage>
        <taxon>Bacteria</taxon>
        <taxon>Pseudomonadati</taxon>
        <taxon>Pseudomonadota</taxon>
        <taxon>Gammaproteobacteria</taxon>
        <taxon>Lysobacterales</taxon>
        <taxon>Lysobacteraceae</taxon>
        <taxon>Luteimonas</taxon>
    </lineage>
</organism>
<dbReference type="Proteomes" id="UP001156940">
    <property type="component" value="Unassembled WGS sequence"/>
</dbReference>